<organism evidence="1">
    <name type="scientific">Arundo donax</name>
    <name type="common">Giant reed</name>
    <name type="synonym">Donax arundinaceus</name>
    <dbReference type="NCBI Taxonomy" id="35708"/>
    <lineage>
        <taxon>Eukaryota</taxon>
        <taxon>Viridiplantae</taxon>
        <taxon>Streptophyta</taxon>
        <taxon>Embryophyta</taxon>
        <taxon>Tracheophyta</taxon>
        <taxon>Spermatophyta</taxon>
        <taxon>Magnoliopsida</taxon>
        <taxon>Liliopsida</taxon>
        <taxon>Poales</taxon>
        <taxon>Poaceae</taxon>
        <taxon>PACMAD clade</taxon>
        <taxon>Arundinoideae</taxon>
        <taxon>Arundineae</taxon>
        <taxon>Arundo</taxon>
    </lineage>
</organism>
<reference evidence="1" key="1">
    <citation type="submission" date="2014-09" db="EMBL/GenBank/DDBJ databases">
        <authorList>
            <person name="Magalhaes I.L.F."/>
            <person name="Oliveira U."/>
            <person name="Santos F.R."/>
            <person name="Vidigal T.H.D.A."/>
            <person name="Brescovit A.D."/>
            <person name="Santos A.J."/>
        </authorList>
    </citation>
    <scope>NUCLEOTIDE SEQUENCE</scope>
    <source>
        <tissue evidence="1">Shoot tissue taken approximately 20 cm above the soil surface</tissue>
    </source>
</reference>
<name>A0A0A9HFV6_ARUDO</name>
<dbReference type="EMBL" id="GBRH01163212">
    <property type="protein sequence ID" value="JAE34684.1"/>
    <property type="molecule type" value="Transcribed_RNA"/>
</dbReference>
<sequence length="21" mass="2390">MFDFFCDLVITSKSDNALGCY</sequence>
<dbReference type="AlphaFoldDB" id="A0A0A9HFV6"/>
<proteinExistence type="predicted"/>
<evidence type="ECO:0000313" key="1">
    <source>
        <dbReference type="EMBL" id="JAE34684.1"/>
    </source>
</evidence>
<protein>
    <submittedName>
        <fullName evidence="1">Uncharacterized protein</fullName>
    </submittedName>
</protein>
<accession>A0A0A9HFV6</accession>
<reference evidence="1" key="2">
    <citation type="journal article" date="2015" name="Data Brief">
        <title>Shoot transcriptome of the giant reed, Arundo donax.</title>
        <authorList>
            <person name="Barrero R.A."/>
            <person name="Guerrero F.D."/>
            <person name="Moolhuijzen P."/>
            <person name="Goolsby J.A."/>
            <person name="Tidwell J."/>
            <person name="Bellgard S.E."/>
            <person name="Bellgard M.I."/>
        </authorList>
    </citation>
    <scope>NUCLEOTIDE SEQUENCE</scope>
    <source>
        <tissue evidence="1">Shoot tissue taken approximately 20 cm above the soil surface</tissue>
    </source>
</reference>